<reference evidence="1 2" key="1">
    <citation type="submission" date="2014-09" db="EMBL/GenBank/DDBJ databases">
        <authorList>
            <person name="Lapin J.S."/>
            <person name="Pope W.H."/>
            <person name="Hua J."/>
            <person name="Ford M.E."/>
            <person name="Conway J.F."/>
            <person name="Hatfull G.F."/>
            <person name="Hendrix R.W."/>
        </authorList>
    </citation>
    <scope>NUCLEOTIDE SEQUENCE [LARGE SCALE GENOMIC DNA]</scope>
</reference>
<dbReference type="RefSeq" id="YP_009101698.1">
    <property type="nucleotide sequence ID" value="NC_025447.1"/>
</dbReference>
<organism evidence="1 2">
    <name type="scientific">Escherichia phage 121Q</name>
    <dbReference type="NCBI Taxonomy" id="1555202"/>
    <lineage>
        <taxon>Viruses</taxon>
        <taxon>Duplodnaviria</taxon>
        <taxon>Heunggongvirae</taxon>
        <taxon>Uroviricota</taxon>
        <taxon>Caudoviricetes</taxon>
        <taxon>Asteriusvirus</taxon>
        <taxon>Asteriusvirus av121Q</taxon>
    </lineage>
</organism>
<evidence type="ECO:0000313" key="1">
    <source>
        <dbReference type="EMBL" id="AIT14001.1"/>
    </source>
</evidence>
<protein>
    <submittedName>
        <fullName evidence="1">Uncharacterized protein</fullName>
    </submittedName>
</protein>
<keyword evidence="2" id="KW-1185">Reference proteome</keyword>
<dbReference type="Proteomes" id="UP000029889">
    <property type="component" value="Segment"/>
</dbReference>
<dbReference type="EMBL" id="KM507819">
    <property type="protein sequence ID" value="AIT14001.1"/>
    <property type="molecule type" value="Genomic_DNA"/>
</dbReference>
<name>A0A097EX67_9CAUD</name>
<gene>
    <name evidence="1" type="primary">104</name>
    <name evidence="1" type="ORF">PBI_121Q_104</name>
</gene>
<proteinExistence type="predicted"/>
<dbReference type="KEGG" id="vg:22111144"/>
<evidence type="ECO:0000313" key="2">
    <source>
        <dbReference type="Proteomes" id="UP000029889"/>
    </source>
</evidence>
<dbReference type="GeneID" id="22111144"/>
<accession>A0A097EX67</accession>
<sequence>MTKEEMKSRLSELKKERKLVRLDWDILNRKDEQSYANWSSDKVRNDRSKEDAKQFMALSKRLSSLNSEITGLQKEIISILKAEIESLYE</sequence>